<dbReference type="InterPro" id="IPR006311">
    <property type="entry name" value="TAT_signal"/>
</dbReference>
<evidence type="ECO:0000256" key="1">
    <source>
        <dbReference type="SAM" id="SignalP"/>
    </source>
</evidence>
<evidence type="ECO:0000313" key="2">
    <source>
        <dbReference type="EMBL" id="BBL69506.1"/>
    </source>
</evidence>
<keyword evidence="1" id="KW-0732">Signal</keyword>
<gene>
    <name evidence="2" type="ORF">MoryE10_01120</name>
</gene>
<dbReference type="AlphaFoldDB" id="A0A8D5AGS3"/>
<dbReference type="KEGG" id="moz:MoryE10_01120"/>
<feature type="chain" id="PRO_5034483143" description="FecR protein domain-containing protein" evidence="1">
    <location>
        <begin position="33"/>
        <end position="235"/>
    </location>
</feature>
<proteinExistence type="predicted"/>
<dbReference type="EMBL" id="AP019782">
    <property type="protein sequence ID" value="BBL69506.1"/>
    <property type="molecule type" value="Genomic_DNA"/>
</dbReference>
<reference evidence="2" key="1">
    <citation type="submission" date="2019-06" db="EMBL/GenBank/DDBJ databases">
        <title>Complete genome sequence of Methylogaea oryzae strain JCM16910.</title>
        <authorList>
            <person name="Asakawa S."/>
        </authorList>
    </citation>
    <scope>NUCLEOTIDE SEQUENCE</scope>
    <source>
        <strain evidence="2">E10</strain>
    </source>
</reference>
<accession>A0A8D5AGS3</accession>
<dbReference type="Proteomes" id="UP000824988">
    <property type="component" value="Chromosome"/>
</dbReference>
<name>A0A8D5AGS3_9GAMM</name>
<protein>
    <recommendedName>
        <fullName evidence="4">FecR protein domain-containing protein</fullName>
    </recommendedName>
</protein>
<organism evidence="2 3">
    <name type="scientific">Methylogaea oryzae</name>
    <dbReference type="NCBI Taxonomy" id="1295382"/>
    <lineage>
        <taxon>Bacteria</taxon>
        <taxon>Pseudomonadati</taxon>
        <taxon>Pseudomonadota</taxon>
        <taxon>Gammaproteobacteria</taxon>
        <taxon>Methylococcales</taxon>
        <taxon>Methylococcaceae</taxon>
        <taxon>Methylogaea</taxon>
    </lineage>
</organism>
<sequence>MTDEAFEARRRALLRWLGAGFFMLGARPAAHAGALGDAPGPLPPGRSIYRIDGDVLVNGQTADEQTRIGAGDRIQTGPGSQVVFAVGQDAFILRERSELRLSGGGGLIVHGLRVVTGALLSVFGKREHEVQTQFATIGIRGTGVYVEAEAERSYVCTCYGRTQITAEGAPEQTESIVSVHHDAPRYISGEGERRIQPAPVKNHTDEELALIEALTGRTAPFSFTMPGRGSGGENY</sequence>
<dbReference type="RefSeq" id="WP_221047891.1">
    <property type="nucleotide sequence ID" value="NZ_AP019782.1"/>
</dbReference>
<feature type="signal peptide" evidence="1">
    <location>
        <begin position="1"/>
        <end position="32"/>
    </location>
</feature>
<dbReference type="PROSITE" id="PS51318">
    <property type="entry name" value="TAT"/>
    <property type="match status" value="1"/>
</dbReference>
<keyword evidence="3" id="KW-1185">Reference proteome</keyword>
<evidence type="ECO:0000313" key="3">
    <source>
        <dbReference type="Proteomes" id="UP000824988"/>
    </source>
</evidence>
<evidence type="ECO:0008006" key="4">
    <source>
        <dbReference type="Google" id="ProtNLM"/>
    </source>
</evidence>